<dbReference type="InterPro" id="IPR011990">
    <property type="entry name" value="TPR-like_helical_dom_sf"/>
</dbReference>
<organism evidence="5 6">
    <name type="scientific">Adineta ricciae</name>
    <name type="common">Rotifer</name>
    <dbReference type="NCBI Taxonomy" id="249248"/>
    <lineage>
        <taxon>Eukaryota</taxon>
        <taxon>Metazoa</taxon>
        <taxon>Spiralia</taxon>
        <taxon>Gnathifera</taxon>
        <taxon>Rotifera</taxon>
        <taxon>Eurotatoria</taxon>
        <taxon>Bdelloidea</taxon>
        <taxon>Adinetida</taxon>
        <taxon>Adinetidae</taxon>
        <taxon>Adineta</taxon>
    </lineage>
</organism>
<dbReference type="Pfam" id="PF13424">
    <property type="entry name" value="TPR_12"/>
    <property type="match status" value="2"/>
</dbReference>
<dbReference type="PANTHER" id="PTHR45641">
    <property type="entry name" value="TETRATRICOPEPTIDE REPEAT PROTEIN (AFU_ORTHOLOGUE AFUA_6G03870)"/>
    <property type="match status" value="1"/>
</dbReference>
<keyword evidence="2 3" id="KW-0802">TPR repeat</keyword>
<dbReference type="Gene3D" id="3.90.176.10">
    <property type="entry name" value="Toxin ADP-ribosyltransferase, Chain A, domain 1"/>
    <property type="match status" value="1"/>
</dbReference>
<evidence type="ECO:0000256" key="3">
    <source>
        <dbReference type="PROSITE-ProRule" id="PRU00339"/>
    </source>
</evidence>
<protein>
    <submittedName>
        <fullName evidence="5">Uncharacterized protein</fullName>
    </submittedName>
</protein>
<proteinExistence type="predicted"/>
<reference evidence="5" key="1">
    <citation type="submission" date="2021-02" db="EMBL/GenBank/DDBJ databases">
        <authorList>
            <person name="Nowell W R."/>
        </authorList>
    </citation>
    <scope>NUCLEOTIDE SEQUENCE</scope>
</reference>
<gene>
    <name evidence="4" type="ORF">EDS130_LOCUS28690</name>
    <name evidence="5" type="ORF">XAT740_LOCUS28271</name>
</gene>
<comment type="caution">
    <text evidence="5">The sequence shown here is derived from an EMBL/GenBank/DDBJ whole genome shotgun (WGS) entry which is preliminary data.</text>
</comment>
<dbReference type="EMBL" id="CAJNOR010002405">
    <property type="protein sequence ID" value="CAF1289730.1"/>
    <property type="molecule type" value="Genomic_DNA"/>
</dbReference>
<dbReference type="OrthoDB" id="19588at2759"/>
<feature type="repeat" description="TPR" evidence="3">
    <location>
        <begin position="419"/>
        <end position="452"/>
    </location>
</feature>
<dbReference type="SMART" id="SM00028">
    <property type="entry name" value="TPR"/>
    <property type="match status" value="6"/>
</dbReference>
<evidence type="ECO:0000313" key="4">
    <source>
        <dbReference type="EMBL" id="CAF1264490.1"/>
    </source>
</evidence>
<evidence type="ECO:0000313" key="6">
    <source>
        <dbReference type="Proteomes" id="UP000663828"/>
    </source>
</evidence>
<dbReference type="Gene3D" id="1.25.40.10">
    <property type="entry name" value="Tetratricopeptide repeat domain"/>
    <property type="match status" value="2"/>
</dbReference>
<name>A0A815D7A2_ADIRI</name>
<evidence type="ECO:0000256" key="2">
    <source>
        <dbReference type="ARBA" id="ARBA00022803"/>
    </source>
</evidence>
<dbReference type="Pfam" id="PF13374">
    <property type="entry name" value="TPR_10"/>
    <property type="match status" value="1"/>
</dbReference>
<keyword evidence="1" id="KW-0677">Repeat</keyword>
<evidence type="ECO:0000313" key="5">
    <source>
        <dbReference type="EMBL" id="CAF1289730.1"/>
    </source>
</evidence>
<dbReference type="SUPFAM" id="SSF56399">
    <property type="entry name" value="ADP-ribosylation"/>
    <property type="match status" value="1"/>
</dbReference>
<dbReference type="Proteomes" id="UP000663828">
    <property type="component" value="Unassembled WGS sequence"/>
</dbReference>
<keyword evidence="6" id="KW-1185">Reference proteome</keyword>
<feature type="repeat" description="TPR" evidence="3">
    <location>
        <begin position="545"/>
        <end position="578"/>
    </location>
</feature>
<evidence type="ECO:0000256" key="1">
    <source>
        <dbReference type="ARBA" id="ARBA00022737"/>
    </source>
</evidence>
<accession>A0A815D7A2</accession>
<dbReference type="SUPFAM" id="SSF48452">
    <property type="entry name" value="TPR-like"/>
    <property type="match status" value="1"/>
</dbReference>
<dbReference type="Proteomes" id="UP000663852">
    <property type="component" value="Unassembled WGS sequence"/>
</dbReference>
<sequence>MLRNYRLVWLDNDIDNVKNYDSIAQLRSIVNTIDTFNDIAACFEHIESIKDETSALLVSNKLGEKIIPTIHKQSNINAIFIFSQTVISDNRWMQKWWKIHGAFHDISSVCRALKSATYDYNQSTIAMNCSRTNRLDHDLIYTFLLKEILSTIKFEYEHKREFLKYCREQYVGNSIQLKKVDQLQTDYRRQDAIAWYTHEGILYSMLNDALRTLNVDLVLKMGFFINDLHEQIVARHLQQHGNQQVAEPLTVFRSQGVSHSNFDLLMRTRGGVLSFNNFLYTNKNRAESLDFARRTMTKYDVVGVLFIVTVDSATSKTPFVNIHMEGDEEQVLFSMHSIFRIDQMKQINGNNRFWQVELSLMDSDKYLSDDSIQHARKEIEGSTEWVRIGKLMVKLGQYDLAESLYRKILLQTNQAKSQADLLYQLGCIYCIQGKYFEALASYEKVLRMHDKLFSSKHPSIAKCYNDIAIVYGEMNEISTALFYSEKAIEIFEKAVEENPLDLANAYEIIGVLYSKRNDYLKALAYYGKASRIYQRTLPAKDPQFANLNTNIGSIYARMSEYLTALTYFEKALEIQSKSLPSNHPDLAFSYGHIGLASFFTGNHSNGLLYCQRALEVAQQSLPVNHPHIQIYKANLNCITSQMNDTVQE</sequence>
<dbReference type="PROSITE" id="PS50005">
    <property type="entry name" value="TPR"/>
    <property type="match status" value="3"/>
</dbReference>
<dbReference type="PROSITE" id="PS51996">
    <property type="entry name" value="TR_MART"/>
    <property type="match status" value="1"/>
</dbReference>
<dbReference type="InterPro" id="IPR019734">
    <property type="entry name" value="TPR_rpt"/>
</dbReference>
<dbReference type="AlphaFoldDB" id="A0A815D7A2"/>
<feature type="repeat" description="TPR" evidence="3">
    <location>
        <begin position="503"/>
        <end position="536"/>
    </location>
</feature>
<dbReference type="EMBL" id="CAJNOJ010000188">
    <property type="protein sequence ID" value="CAF1264490.1"/>
    <property type="molecule type" value="Genomic_DNA"/>
</dbReference>
<dbReference type="PANTHER" id="PTHR45641:SF19">
    <property type="entry name" value="NEPHROCYSTIN-3"/>
    <property type="match status" value="1"/>
</dbReference>